<evidence type="ECO:0000256" key="15">
    <source>
        <dbReference type="ARBA" id="ARBA00032932"/>
    </source>
</evidence>
<comment type="caution">
    <text evidence="18">The sequence shown here is derived from an EMBL/GenBank/DDBJ whole genome shotgun (WGS) entry which is preliminary data.</text>
</comment>
<keyword evidence="7 17" id="KW-0378">Hydrolase</keyword>
<dbReference type="GO" id="GO:0005886">
    <property type="term" value="C:plasma membrane"/>
    <property type="evidence" value="ECO:0007669"/>
    <property type="project" value="UniProtKB-SubCell"/>
</dbReference>
<keyword evidence="9 17" id="KW-0573">Peptidoglycan synthesis</keyword>
<dbReference type="Proteomes" id="UP000824074">
    <property type="component" value="Unassembled WGS sequence"/>
</dbReference>
<evidence type="ECO:0000256" key="13">
    <source>
        <dbReference type="ARBA" id="ARBA00023316"/>
    </source>
</evidence>
<dbReference type="EC" id="3.6.1.27" evidence="3 17"/>
<dbReference type="GO" id="GO:0009252">
    <property type="term" value="P:peptidoglycan biosynthetic process"/>
    <property type="evidence" value="ECO:0007669"/>
    <property type="project" value="UniProtKB-KW"/>
</dbReference>
<evidence type="ECO:0000256" key="1">
    <source>
        <dbReference type="ARBA" id="ARBA00004651"/>
    </source>
</evidence>
<evidence type="ECO:0000256" key="8">
    <source>
        <dbReference type="ARBA" id="ARBA00022960"/>
    </source>
</evidence>
<organism evidence="18 19">
    <name type="scientific">Candidatus Aphodocola excrementigallinarum</name>
    <dbReference type="NCBI Taxonomy" id="2840670"/>
    <lineage>
        <taxon>Bacteria</taxon>
        <taxon>Bacillati</taxon>
        <taxon>Bacillota</taxon>
        <taxon>Bacilli</taxon>
        <taxon>Candidatus Aphodocola</taxon>
    </lineage>
</organism>
<dbReference type="Pfam" id="PF02673">
    <property type="entry name" value="BacA"/>
    <property type="match status" value="1"/>
</dbReference>
<dbReference type="GO" id="GO:0046677">
    <property type="term" value="P:response to antibiotic"/>
    <property type="evidence" value="ECO:0007669"/>
    <property type="project" value="UniProtKB-UniRule"/>
</dbReference>
<keyword evidence="6 17" id="KW-0812">Transmembrane</keyword>
<protein>
    <recommendedName>
        <fullName evidence="4 17">Undecaprenyl-diphosphatase</fullName>
        <ecNumber evidence="3 17">3.6.1.27</ecNumber>
    </recommendedName>
    <alternativeName>
        <fullName evidence="15 17">Bacitracin resistance protein</fullName>
    </alternativeName>
    <alternativeName>
        <fullName evidence="14 17">Undecaprenyl pyrophosphate phosphatase</fullName>
    </alternativeName>
</protein>
<feature type="transmembrane region" description="Helical" evidence="17">
    <location>
        <begin position="189"/>
        <end position="209"/>
    </location>
</feature>
<gene>
    <name evidence="17" type="primary">uppP</name>
    <name evidence="18" type="ORF">IAB68_04215</name>
</gene>
<evidence type="ECO:0000256" key="14">
    <source>
        <dbReference type="ARBA" id="ARBA00032707"/>
    </source>
</evidence>
<dbReference type="GO" id="GO:0071555">
    <property type="term" value="P:cell wall organization"/>
    <property type="evidence" value="ECO:0007669"/>
    <property type="project" value="UniProtKB-KW"/>
</dbReference>
<feature type="transmembrane region" description="Helical" evidence="17">
    <location>
        <begin position="91"/>
        <end position="109"/>
    </location>
</feature>
<evidence type="ECO:0000313" key="19">
    <source>
        <dbReference type="Proteomes" id="UP000824074"/>
    </source>
</evidence>
<evidence type="ECO:0000256" key="10">
    <source>
        <dbReference type="ARBA" id="ARBA00022989"/>
    </source>
</evidence>
<evidence type="ECO:0000256" key="6">
    <source>
        <dbReference type="ARBA" id="ARBA00022692"/>
    </source>
</evidence>
<comment type="miscellaneous">
    <text evidence="17">Bacitracin is thought to be involved in the inhibition of peptidoglycan synthesis by sequestering undecaprenyl diphosphate, thereby reducing the pool of lipid carrier available.</text>
</comment>
<name>A0A9D1IP44_9FIRM</name>
<accession>A0A9D1IP44</accession>
<reference evidence="18" key="2">
    <citation type="journal article" date="2021" name="PeerJ">
        <title>Extensive microbial diversity within the chicken gut microbiome revealed by metagenomics and culture.</title>
        <authorList>
            <person name="Gilroy R."/>
            <person name="Ravi A."/>
            <person name="Getino M."/>
            <person name="Pursley I."/>
            <person name="Horton D.L."/>
            <person name="Alikhan N.F."/>
            <person name="Baker D."/>
            <person name="Gharbi K."/>
            <person name="Hall N."/>
            <person name="Watson M."/>
            <person name="Adriaenssens E.M."/>
            <person name="Foster-Nyarko E."/>
            <person name="Jarju S."/>
            <person name="Secka A."/>
            <person name="Antonio M."/>
            <person name="Oren A."/>
            <person name="Chaudhuri R.R."/>
            <person name="La Ragione R."/>
            <person name="Hildebrand F."/>
            <person name="Pallen M.J."/>
        </authorList>
    </citation>
    <scope>NUCLEOTIDE SEQUENCE</scope>
    <source>
        <strain evidence="18">CHK193-30670</strain>
    </source>
</reference>
<dbReference type="GO" id="GO:0050380">
    <property type="term" value="F:undecaprenyl-diphosphatase activity"/>
    <property type="evidence" value="ECO:0007669"/>
    <property type="project" value="UniProtKB-UniRule"/>
</dbReference>
<evidence type="ECO:0000256" key="2">
    <source>
        <dbReference type="ARBA" id="ARBA00010621"/>
    </source>
</evidence>
<dbReference type="EMBL" id="DVMT01000042">
    <property type="protein sequence ID" value="HIU40485.1"/>
    <property type="molecule type" value="Genomic_DNA"/>
</dbReference>
<feature type="transmembrane region" description="Helical" evidence="17">
    <location>
        <begin position="221"/>
        <end position="240"/>
    </location>
</feature>
<dbReference type="AlphaFoldDB" id="A0A9D1IP44"/>
<feature type="transmembrane region" description="Helical" evidence="17">
    <location>
        <begin position="149"/>
        <end position="169"/>
    </location>
</feature>
<dbReference type="PANTHER" id="PTHR30622:SF2">
    <property type="entry name" value="UNDECAPRENYL-DIPHOSPHATASE"/>
    <property type="match status" value="1"/>
</dbReference>
<keyword evidence="5 17" id="KW-1003">Cell membrane</keyword>
<feature type="transmembrane region" description="Helical" evidence="17">
    <location>
        <begin position="115"/>
        <end position="137"/>
    </location>
</feature>
<evidence type="ECO:0000313" key="18">
    <source>
        <dbReference type="EMBL" id="HIU40485.1"/>
    </source>
</evidence>
<evidence type="ECO:0000256" key="4">
    <source>
        <dbReference type="ARBA" id="ARBA00021581"/>
    </source>
</evidence>
<feature type="transmembrane region" description="Helical" evidence="17">
    <location>
        <begin position="252"/>
        <end position="270"/>
    </location>
</feature>
<keyword evidence="12 17" id="KW-0046">Antibiotic resistance</keyword>
<feature type="transmembrane region" description="Helical" evidence="17">
    <location>
        <begin position="45"/>
        <end position="63"/>
    </location>
</feature>
<evidence type="ECO:0000256" key="12">
    <source>
        <dbReference type="ARBA" id="ARBA00023251"/>
    </source>
</evidence>
<dbReference type="PANTHER" id="PTHR30622">
    <property type="entry name" value="UNDECAPRENYL-DIPHOSPHATASE"/>
    <property type="match status" value="1"/>
</dbReference>
<evidence type="ECO:0000256" key="9">
    <source>
        <dbReference type="ARBA" id="ARBA00022984"/>
    </source>
</evidence>
<comment type="subcellular location">
    <subcellularLocation>
        <location evidence="1 17">Cell membrane</location>
        <topology evidence="1 17">Multi-pass membrane protein</topology>
    </subcellularLocation>
</comment>
<comment type="similarity">
    <text evidence="2 17">Belongs to the UppP family.</text>
</comment>
<reference evidence="18" key="1">
    <citation type="submission" date="2020-10" db="EMBL/GenBank/DDBJ databases">
        <authorList>
            <person name="Gilroy R."/>
        </authorList>
    </citation>
    <scope>NUCLEOTIDE SEQUENCE</scope>
    <source>
        <strain evidence="18">CHK193-30670</strain>
    </source>
</reference>
<keyword evidence="8 17" id="KW-0133">Cell shape</keyword>
<evidence type="ECO:0000256" key="17">
    <source>
        <dbReference type="HAMAP-Rule" id="MF_01006"/>
    </source>
</evidence>
<evidence type="ECO:0000256" key="3">
    <source>
        <dbReference type="ARBA" id="ARBA00012374"/>
    </source>
</evidence>
<keyword evidence="11 17" id="KW-0472">Membrane</keyword>
<comment type="function">
    <text evidence="17">Catalyzes the dephosphorylation of undecaprenyl diphosphate (UPP). Confers resistance to bacitracin.</text>
</comment>
<proteinExistence type="inferred from homology"/>
<dbReference type="HAMAP" id="MF_01006">
    <property type="entry name" value="Undec_diphosphatase"/>
    <property type="match status" value="1"/>
</dbReference>
<sequence>MNIIEVLQYVFLGIVQGFTEPIPVSSSGHLMIIKELFNFDMLNDMNFEIVVNFGSFIAIFFLYRKEIFKIITDFFNFIKTKEERYKENYKYAWLIVLATIPAGIFGLLFKDKIEALSGNIKLIGIALLITCLALFLIKDEKGKKEKKDITVLDSIIVGFFQVIALFPGISRSGATIVGATSRNMKRETAVNYSFMLYLPISVATMILGVKDLAGASNLSTLALPYTLGMIASMIVTYFSAKWFINVMKKGKLGYFSLYCLIAGILVILFLEQK</sequence>
<dbReference type="GO" id="GO:0008360">
    <property type="term" value="P:regulation of cell shape"/>
    <property type="evidence" value="ECO:0007669"/>
    <property type="project" value="UniProtKB-KW"/>
</dbReference>
<evidence type="ECO:0000256" key="7">
    <source>
        <dbReference type="ARBA" id="ARBA00022801"/>
    </source>
</evidence>
<comment type="catalytic activity">
    <reaction evidence="16 17">
        <text>di-trans,octa-cis-undecaprenyl diphosphate + H2O = di-trans,octa-cis-undecaprenyl phosphate + phosphate + H(+)</text>
        <dbReference type="Rhea" id="RHEA:28094"/>
        <dbReference type="ChEBI" id="CHEBI:15377"/>
        <dbReference type="ChEBI" id="CHEBI:15378"/>
        <dbReference type="ChEBI" id="CHEBI:43474"/>
        <dbReference type="ChEBI" id="CHEBI:58405"/>
        <dbReference type="ChEBI" id="CHEBI:60392"/>
        <dbReference type="EC" id="3.6.1.27"/>
    </reaction>
</comment>
<evidence type="ECO:0000256" key="16">
    <source>
        <dbReference type="ARBA" id="ARBA00047594"/>
    </source>
</evidence>
<dbReference type="InterPro" id="IPR003824">
    <property type="entry name" value="UppP"/>
</dbReference>
<evidence type="ECO:0000256" key="11">
    <source>
        <dbReference type="ARBA" id="ARBA00023136"/>
    </source>
</evidence>
<evidence type="ECO:0000256" key="5">
    <source>
        <dbReference type="ARBA" id="ARBA00022475"/>
    </source>
</evidence>
<keyword evidence="10 17" id="KW-1133">Transmembrane helix</keyword>
<keyword evidence="13 17" id="KW-0961">Cell wall biogenesis/degradation</keyword>